<dbReference type="PROSITE" id="PS00022">
    <property type="entry name" value="EGF_1"/>
    <property type="match status" value="1"/>
</dbReference>
<organism evidence="2">
    <name type="scientific">Caenorhabditis remanei</name>
    <name type="common">Caenorhabditis vulgaris</name>
    <dbReference type="NCBI Taxonomy" id="31234"/>
    <lineage>
        <taxon>Eukaryota</taxon>
        <taxon>Metazoa</taxon>
        <taxon>Ecdysozoa</taxon>
        <taxon>Nematoda</taxon>
        <taxon>Chromadorea</taxon>
        <taxon>Rhabditida</taxon>
        <taxon>Rhabditina</taxon>
        <taxon>Rhabditomorpha</taxon>
        <taxon>Rhabditoidea</taxon>
        <taxon>Rhabditidae</taxon>
        <taxon>Peloderinae</taxon>
        <taxon>Caenorhabditis</taxon>
    </lineage>
</organism>
<dbReference type="Proteomes" id="UP000008281">
    <property type="component" value="Unassembled WGS sequence"/>
</dbReference>
<dbReference type="FunCoup" id="E3M7G5">
    <property type="interactions" value="145"/>
</dbReference>
<dbReference type="OrthoDB" id="5871203at2759"/>
<dbReference type="KEGG" id="crq:GCK72_013982"/>
<keyword evidence="2" id="KW-1185">Reference proteome</keyword>
<name>E3M7G5_CAERE</name>
<gene>
    <name evidence="1" type="ORF">CRE_12725</name>
</gene>
<dbReference type="GeneID" id="9828697"/>
<sequence>MKYNQLFTIHLAVTIIANDVHCFTIDSKDKIAPEPGTIVVSDKQVFLPLGWPAKLLCDSAYKLEDINFQRTKPPTWKVRFPSGDELVAIESGSKELDISDSSLNISPATQGLDGTIVECIVDRSGNTSLLSRYRVETQDCKSQSPEDTNAYNLHNPCAYGKCQVVRKVVECLCFKQYTGRHCDIEKPSSTLLDVLPYLMAVAFPILYFVITFVFSLVQEDRKQEKLMGISELIGHSNRSTFQHSTIYPFVRKLRRCEFSESEDSEEEDESEEQFMDTVQNAYQLIRDNVFSDTDSKGAALPENPAIKATNADAGNTTGGTTVDVSTTGSAMNTVSGTISGTISGAMSGAATSKILDAAGSQGINSRRTNKKKGKEPKSKAEPAIEPIPEVVDIPFGNFPEDSVIG</sequence>
<evidence type="ECO:0000313" key="2">
    <source>
        <dbReference type="Proteomes" id="UP000008281"/>
    </source>
</evidence>
<protein>
    <submittedName>
        <fullName evidence="1">Uncharacterized protein</fullName>
    </submittedName>
</protein>
<dbReference type="OMA" id="VECLCFK"/>
<dbReference type="CTD" id="9828697"/>
<dbReference type="EMBL" id="DS268427">
    <property type="protein sequence ID" value="EFO93663.1"/>
    <property type="molecule type" value="Genomic_DNA"/>
</dbReference>
<accession>E3M7G5</accession>
<dbReference type="RefSeq" id="XP_003107764.2">
    <property type="nucleotide sequence ID" value="XM_003107716.2"/>
</dbReference>
<dbReference type="AlphaFoldDB" id="E3M7G5"/>
<reference evidence="1" key="1">
    <citation type="submission" date="2007-07" db="EMBL/GenBank/DDBJ databases">
        <title>PCAP assembly of the Caenorhabditis remanei genome.</title>
        <authorList>
            <consortium name="The Caenorhabditis remanei Sequencing Consortium"/>
            <person name="Wilson R.K."/>
        </authorList>
    </citation>
    <scope>NUCLEOTIDE SEQUENCE [LARGE SCALE GENOMIC DNA]</scope>
    <source>
        <strain evidence="1">PB4641</strain>
    </source>
</reference>
<dbReference type="InterPro" id="IPR000742">
    <property type="entry name" value="EGF"/>
</dbReference>
<dbReference type="HOGENOM" id="CLU_056815_0_0_1"/>
<dbReference type="eggNOG" id="ENOG502R7WU">
    <property type="taxonomic scope" value="Eukaryota"/>
</dbReference>
<proteinExistence type="predicted"/>
<dbReference type="SUPFAM" id="SSF57196">
    <property type="entry name" value="EGF/Laminin"/>
    <property type="match status" value="1"/>
</dbReference>
<evidence type="ECO:0000313" key="1">
    <source>
        <dbReference type="EMBL" id="EFO93663.1"/>
    </source>
</evidence>